<feature type="compositionally biased region" description="Low complexity" evidence="1">
    <location>
        <begin position="48"/>
        <end position="66"/>
    </location>
</feature>
<feature type="compositionally biased region" description="Acidic residues" evidence="1">
    <location>
        <begin position="90"/>
        <end position="119"/>
    </location>
</feature>
<reference evidence="2" key="1">
    <citation type="submission" date="2023-06" db="EMBL/GenBank/DDBJ databases">
        <authorList>
            <consortium name="Lawrence Berkeley National Laboratory"/>
            <person name="Ahrendt S."/>
            <person name="Sahu N."/>
            <person name="Indic B."/>
            <person name="Wong-Bajracharya J."/>
            <person name="Merenyi Z."/>
            <person name="Ke H.-M."/>
            <person name="Monk M."/>
            <person name="Kocsube S."/>
            <person name="Drula E."/>
            <person name="Lipzen A."/>
            <person name="Balint B."/>
            <person name="Henrissat B."/>
            <person name="Andreopoulos B."/>
            <person name="Martin F.M."/>
            <person name="Harder C.B."/>
            <person name="Rigling D."/>
            <person name="Ford K.L."/>
            <person name="Foster G.D."/>
            <person name="Pangilinan J."/>
            <person name="Papanicolaou A."/>
            <person name="Barry K."/>
            <person name="LaButti K."/>
            <person name="Viragh M."/>
            <person name="Koriabine M."/>
            <person name="Yan M."/>
            <person name="Riley R."/>
            <person name="Champramary S."/>
            <person name="Plett K.L."/>
            <person name="Tsai I.J."/>
            <person name="Slot J."/>
            <person name="Sipos G."/>
            <person name="Plett J."/>
            <person name="Nagy L.G."/>
            <person name="Grigoriev I.V."/>
        </authorList>
    </citation>
    <scope>NUCLEOTIDE SEQUENCE</scope>
    <source>
        <strain evidence="2">ICMP 16352</strain>
    </source>
</reference>
<gene>
    <name evidence="2" type="ORF">IW261DRAFT_1569233</name>
</gene>
<feature type="compositionally biased region" description="Basic and acidic residues" evidence="1">
    <location>
        <begin position="137"/>
        <end position="154"/>
    </location>
</feature>
<dbReference type="AlphaFoldDB" id="A0AA39NXT8"/>
<feature type="region of interest" description="Disordered" evidence="1">
    <location>
        <begin position="23"/>
        <end position="157"/>
    </location>
</feature>
<evidence type="ECO:0000313" key="2">
    <source>
        <dbReference type="EMBL" id="KAK0473867.1"/>
    </source>
</evidence>
<protein>
    <submittedName>
        <fullName evidence="2">Uncharacterized protein</fullName>
    </submittedName>
</protein>
<evidence type="ECO:0000256" key="1">
    <source>
        <dbReference type="SAM" id="MobiDB-lite"/>
    </source>
</evidence>
<keyword evidence="3" id="KW-1185">Reference proteome</keyword>
<dbReference type="EMBL" id="JAUEPR010000030">
    <property type="protein sequence ID" value="KAK0473867.1"/>
    <property type="molecule type" value="Genomic_DNA"/>
</dbReference>
<comment type="caution">
    <text evidence="2">The sequence shown here is derived from an EMBL/GenBank/DDBJ whole genome shotgun (WGS) entry which is preliminary data.</text>
</comment>
<evidence type="ECO:0000313" key="3">
    <source>
        <dbReference type="Proteomes" id="UP001175227"/>
    </source>
</evidence>
<proteinExistence type="predicted"/>
<name>A0AA39NXT8_9AGAR</name>
<organism evidence="2 3">
    <name type="scientific">Armillaria novae-zelandiae</name>
    <dbReference type="NCBI Taxonomy" id="153914"/>
    <lineage>
        <taxon>Eukaryota</taxon>
        <taxon>Fungi</taxon>
        <taxon>Dikarya</taxon>
        <taxon>Basidiomycota</taxon>
        <taxon>Agaricomycotina</taxon>
        <taxon>Agaricomycetes</taxon>
        <taxon>Agaricomycetidae</taxon>
        <taxon>Agaricales</taxon>
        <taxon>Marasmiineae</taxon>
        <taxon>Physalacriaceae</taxon>
        <taxon>Armillaria</taxon>
    </lineage>
</organism>
<accession>A0AA39NXT8</accession>
<sequence length="423" mass="47349">MPAPAQHCLLKVSSTQPTLIVKSSVPSTQRVKSKPVVPSKLAAKPQSKPVSTTAKPATKATKSIKPCRQIIHLRSPSPTDIKPVLCKTDEESEEEQYDEDSVDEDKEDSDVEDAVEGEEGVISGKDKATTGKRQRKGKEQSGSDRKRNKPRNDDEFSPECMQQLRLFHSLGRYIPCCADPFVEVEDMIFDALEHEGPLISPAELPAVTWLAQTYKSFSSFFMPRANTDEAFALFGNREFGLRKMIEALHNGAKDCRHDTTSKHVDQLSLPVPTVKSSQGFNHIDTGCLLCPQIHLEDFNKDPNEILQQLANGDIQPTASEWPSFMYDQDLYDKNNMFSGLMQGYLLVLRHIFFSNGDPMKQSGLKRAALTKLFGIKKITAHHIAYAACLTRFGLCSKDAWQLYDGAFHLDVFYSQSPLNPWPL</sequence>
<dbReference type="Proteomes" id="UP001175227">
    <property type="component" value="Unassembled WGS sequence"/>
</dbReference>
<dbReference type="InterPro" id="IPR046521">
    <property type="entry name" value="DUF6698"/>
</dbReference>
<dbReference type="Pfam" id="PF20414">
    <property type="entry name" value="DUF6698"/>
    <property type="match status" value="1"/>
</dbReference>